<keyword evidence="6 9" id="KW-0238">DNA-binding</keyword>
<dbReference type="RefSeq" id="WP_171836008.1">
    <property type="nucleotide sequence ID" value="NZ_CP053708.1"/>
</dbReference>
<feature type="region of interest" description="Disordered" evidence="10">
    <location>
        <begin position="1"/>
        <end position="22"/>
    </location>
</feature>
<evidence type="ECO:0000256" key="1">
    <source>
        <dbReference type="ARBA" id="ARBA00022490"/>
    </source>
</evidence>
<comment type="subcellular location">
    <subcellularLocation>
        <location evidence="9">Cytoplasm</location>
    </subcellularLocation>
</comment>
<dbReference type="InterPro" id="IPR008823">
    <property type="entry name" value="RuvB_wg_C"/>
</dbReference>
<evidence type="ECO:0000256" key="10">
    <source>
        <dbReference type="SAM" id="MobiDB-lite"/>
    </source>
</evidence>
<dbReference type="GO" id="GO:0005737">
    <property type="term" value="C:cytoplasm"/>
    <property type="evidence" value="ECO:0007669"/>
    <property type="project" value="UniProtKB-SubCell"/>
</dbReference>
<evidence type="ECO:0000256" key="6">
    <source>
        <dbReference type="ARBA" id="ARBA00023125"/>
    </source>
</evidence>
<feature type="binding site" evidence="9">
    <location>
        <position position="175"/>
    </location>
    <ligand>
        <name>ATP</name>
        <dbReference type="ChEBI" id="CHEBI:30616"/>
    </ligand>
</feature>
<dbReference type="KEGG" id="lck:HN018_08240"/>
<feature type="binding site" evidence="9">
    <location>
        <position position="71"/>
    </location>
    <ligand>
        <name>ATP</name>
        <dbReference type="ChEBI" id="CHEBI:30616"/>
    </ligand>
</feature>
<proteinExistence type="inferred from homology"/>
<dbReference type="EMBL" id="CP053708">
    <property type="protein sequence ID" value="QKE90040.1"/>
    <property type="molecule type" value="Genomic_DNA"/>
</dbReference>
<evidence type="ECO:0000259" key="11">
    <source>
        <dbReference type="SMART" id="SM00382"/>
    </source>
</evidence>
<dbReference type="InterPro" id="IPR041445">
    <property type="entry name" value="AAA_lid_4"/>
</dbReference>
<dbReference type="NCBIfam" id="NF000868">
    <property type="entry name" value="PRK00080.1"/>
    <property type="match status" value="1"/>
</dbReference>
<name>A0A6M8HP23_9PROT</name>
<keyword evidence="1 9" id="KW-0963">Cytoplasm</keyword>
<comment type="catalytic activity">
    <reaction evidence="9">
        <text>ATP + H2O = ADP + phosphate + H(+)</text>
        <dbReference type="Rhea" id="RHEA:13065"/>
        <dbReference type="ChEBI" id="CHEBI:15377"/>
        <dbReference type="ChEBI" id="CHEBI:15378"/>
        <dbReference type="ChEBI" id="CHEBI:30616"/>
        <dbReference type="ChEBI" id="CHEBI:43474"/>
        <dbReference type="ChEBI" id="CHEBI:456216"/>
    </reaction>
</comment>
<dbReference type="CDD" id="cd00009">
    <property type="entry name" value="AAA"/>
    <property type="match status" value="1"/>
</dbReference>
<dbReference type="SUPFAM" id="SSF52540">
    <property type="entry name" value="P-loop containing nucleoside triphosphate hydrolases"/>
    <property type="match status" value="1"/>
</dbReference>
<dbReference type="EC" id="3.6.4.-" evidence="9"/>
<evidence type="ECO:0000256" key="2">
    <source>
        <dbReference type="ARBA" id="ARBA00022741"/>
    </source>
</evidence>
<dbReference type="InterPro" id="IPR036388">
    <property type="entry name" value="WH-like_DNA-bd_sf"/>
</dbReference>
<dbReference type="GO" id="GO:0005524">
    <property type="term" value="F:ATP binding"/>
    <property type="evidence" value="ECO:0007669"/>
    <property type="project" value="UniProtKB-UniRule"/>
</dbReference>
<dbReference type="GO" id="GO:0048476">
    <property type="term" value="C:Holliday junction resolvase complex"/>
    <property type="evidence" value="ECO:0007669"/>
    <property type="project" value="UniProtKB-UniRule"/>
</dbReference>
<organism evidence="12 13">
    <name type="scientific">Lichenicola cladoniae</name>
    <dbReference type="NCBI Taxonomy" id="1484109"/>
    <lineage>
        <taxon>Bacteria</taxon>
        <taxon>Pseudomonadati</taxon>
        <taxon>Pseudomonadota</taxon>
        <taxon>Alphaproteobacteria</taxon>
        <taxon>Acetobacterales</taxon>
        <taxon>Acetobacteraceae</taxon>
        <taxon>Lichenicola</taxon>
    </lineage>
</organism>
<dbReference type="GO" id="GO:0016787">
    <property type="term" value="F:hydrolase activity"/>
    <property type="evidence" value="ECO:0007669"/>
    <property type="project" value="UniProtKB-KW"/>
</dbReference>
<protein>
    <recommendedName>
        <fullName evidence="9">Holliday junction branch migration complex subunit RuvB</fullName>
        <ecNumber evidence="9">3.6.4.-</ecNumber>
    </recommendedName>
</protein>
<dbReference type="GO" id="GO:0000400">
    <property type="term" value="F:four-way junction DNA binding"/>
    <property type="evidence" value="ECO:0007669"/>
    <property type="project" value="UniProtKB-UniRule"/>
</dbReference>
<dbReference type="NCBIfam" id="TIGR00635">
    <property type="entry name" value="ruvB"/>
    <property type="match status" value="1"/>
</dbReference>
<evidence type="ECO:0000256" key="8">
    <source>
        <dbReference type="ARBA" id="ARBA00023204"/>
    </source>
</evidence>
<dbReference type="SUPFAM" id="SSF46785">
    <property type="entry name" value="Winged helix' DNA-binding domain"/>
    <property type="match status" value="1"/>
</dbReference>
<feature type="binding site" evidence="9">
    <location>
        <position position="316"/>
    </location>
    <ligand>
        <name>DNA</name>
        <dbReference type="ChEBI" id="CHEBI:16991"/>
    </ligand>
</feature>
<feature type="region of interest" description="Head domain (RuvB-H)" evidence="9">
    <location>
        <begin position="261"/>
        <end position="350"/>
    </location>
</feature>
<dbReference type="Gene3D" id="1.10.8.60">
    <property type="match status" value="1"/>
</dbReference>
<feature type="binding site" evidence="9">
    <location>
        <position position="69"/>
    </location>
    <ligand>
        <name>ATP</name>
        <dbReference type="ChEBI" id="CHEBI:30616"/>
    </ligand>
</feature>
<dbReference type="Pfam" id="PF05491">
    <property type="entry name" value="WHD_RuvB"/>
    <property type="match status" value="1"/>
</dbReference>
<dbReference type="Proteomes" id="UP000500767">
    <property type="component" value="Chromosome"/>
</dbReference>
<dbReference type="GO" id="GO:0006281">
    <property type="term" value="P:DNA repair"/>
    <property type="evidence" value="ECO:0007669"/>
    <property type="project" value="UniProtKB-UniRule"/>
</dbReference>
<feature type="binding site" evidence="9">
    <location>
        <begin position="132"/>
        <end position="134"/>
    </location>
    <ligand>
        <name>ATP</name>
        <dbReference type="ChEBI" id="CHEBI:30616"/>
    </ligand>
</feature>
<evidence type="ECO:0000313" key="12">
    <source>
        <dbReference type="EMBL" id="QKE90040.1"/>
    </source>
</evidence>
<dbReference type="GO" id="GO:0006310">
    <property type="term" value="P:DNA recombination"/>
    <property type="evidence" value="ECO:0007669"/>
    <property type="project" value="UniProtKB-UniRule"/>
</dbReference>
<dbReference type="PANTHER" id="PTHR42848:SF1">
    <property type="entry name" value="HOLLIDAY JUNCTION BRANCH MIGRATION COMPLEX SUBUNIT RUVB"/>
    <property type="match status" value="1"/>
</dbReference>
<dbReference type="Pfam" id="PF17864">
    <property type="entry name" value="AAA_lid_4"/>
    <property type="match status" value="1"/>
</dbReference>
<evidence type="ECO:0000256" key="3">
    <source>
        <dbReference type="ARBA" id="ARBA00022763"/>
    </source>
</evidence>
<feature type="binding site" evidence="9">
    <location>
        <position position="24"/>
    </location>
    <ligand>
        <name>ATP</name>
        <dbReference type="ChEBI" id="CHEBI:30616"/>
    </ligand>
</feature>
<evidence type="ECO:0000256" key="7">
    <source>
        <dbReference type="ARBA" id="ARBA00023172"/>
    </source>
</evidence>
<feature type="binding site" evidence="9">
    <location>
        <position position="297"/>
    </location>
    <ligand>
        <name>DNA</name>
        <dbReference type="ChEBI" id="CHEBI:16991"/>
    </ligand>
</feature>
<keyword evidence="13" id="KW-1185">Reference proteome</keyword>
<feature type="binding site" evidence="9">
    <location>
        <position position="25"/>
    </location>
    <ligand>
        <name>ATP</name>
        <dbReference type="ChEBI" id="CHEBI:30616"/>
    </ligand>
</feature>
<keyword evidence="4 9" id="KW-0378">Hydrolase</keyword>
<dbReference type="Gene3D" id="3.40.50.300">
    <property type="entry name" value="P-loop containing nucleotide triphosphate hydrolases"/>
    <property type="match status" value="1"/>
</dbReference>
<dbReference type="AlphaFoldDB" id="A0A6M8HP23"/>
<comment type="similarity">
    <text evidence="9">Belongs to the RuvB family.</text>
</comment>
<feature type="binding site" evidence="9">
    <location>
        <position position="321"/>
    </location>
    <ligand>
        <name>DNA</name>
        <dbReference type="ChEBI" id="CHEBI:16991"/>
    </ligand>
</feature>
<keyword evidence="5 9" id="KW-0067">ATP-binding</keyword>
<reference evidence="12 13" key="1">
    <citation type="journal article" date="2014" name="World J. Microbiol. Biotechnol.">
        <title>Biodiversity and physiological characteristics of Antarctic and Arctic lichens-associated bacteria.</title>
        <authorList>
            <person name="Lee Y.M."/>
            <person name="Kim E.H."/>
            <person name="Lee H.K."/>
            <person name="Hong S.G."/>
        </authorList>
    </citation>
    <scope>NUCLEOTIDE SEQUENCE [LARGE SCALE GENOMIC DNA]</scope>
    <source>
        <strain evidence="12 13">PAMC 26569</strain>
    </source>
</reference>
<comment type="subunit">
    <text evidence="9">Homohexamer. Forms an RuvA(8)-RuvB(12)-Holliday junction (HJ) complex. HJ DNA is sandwiched between 2 RuvA tetramers; dsDNA enters through RuvA and exits via RuvB. An RuvB hexamer assembles on each DNA strand where it exits the tetramer. Each RuvB hexamer is contacted by two RuvA subunits (via domain III) on 2 adjacent RuvB subunits; this complex drives branch migration. In the full resolvosome a probable DNA-RuvA(4)-RuvB(12)-RuvC(2) complex forms which resolves the HJ.</text>
</comment>
<dbReference type="InterPro" id="IPR004605">
    <property type="entry name" value="DNA_helicase_Holl-junc_RuvB"/>
</dbReference>
<dbReference type="InterPro" id="IPR036390">
    <property type="entry name" value="WH_DNA-bd_sf"/>
</dbReference>
<feature type="binding site" evidence="9">
    <location>
        <position position="70"/>
    </location>
    <ligand>
        <name>ATP</name>
        <dbReference type="ChEBI" id="CHEBI:30616"/>
    </ligand>
</feature>
<sequence length="350" mass="38239">MSDSRDSRTIDPKRADEDAPEASLRPQVLAEFVGQKASRENLSIFIQAARGRGEALDHVLLHGPPGLGKTTLAQIVARELGVGFRATSGPVIQRSGDLAAILTNLQPRDVLFIDEIHRLQPAIEEILYPAMEDFQLDLIIGEGPAARSVRIDLSPFTLVAATTRAGLLATPLRDRFGIPLRLIFYTHDELRLIVARGAEKLRFALTDEGAQEIAMRSRGTPRVAGRLLRRVRDFASVGRTGSGPVDRALADAALSRLEVDALGLDAMDRRYLKRIAEHHHGGPVGVETLAAALAEARDTLEDVVEPFLIQEGLVLRTSRGRVLADRGWKHLGLKPPPADRLGQFDLLAED</sequence>
<feature type="binding site" evidence="9">
    <location>
        <position position="185"/>
    </location>
    <ligand>
        <name>ATP</name>
        <dbReference type="ChEBI" id="CHEBI:30616"/>
    </ligand>
</feature>
<evidence type="ECO:0000313" key="13">
    <source>
        <dbReference type="Proteomes" id="UP000500767"/>
    </source>
</evidence>
<dbReference type="Gene3D" id="1.10.10.10">
    <property type="entry name" value="Winged helix-like DNA-binding domain superfamily/Winged helix DNA-binding domain"/>
    <property type="match status" value="1"/>
</dbReference>
<comment type="caution">
    <text evidence="9">Lacks conserved residue(s) required for the propagation of feature annotation.</text>
</comment>
<keyword evidence="3 9" id="KW-0227">DNA damage</keyword>
<dbReference type="InterPro" id="IPR008824">
    <property type="entry name" value="RuvB-like_N"/>
</dbReference>
<evidence type="ECO:0000256" key="5">
    <source>
        <dbReference type="ARBA" id="ARBA00022840"/>
    </source>
</evidence>
<dbReference type="GO" id="GO:0009378">
    <property type="term" value="F:four-way junction helicase activity"/>
    <property type="evidence" value="ECO:0007669"/>
    <property type="project" value="InterPro"/>
</dbReference>
<evidence type="ECO:0000256" key="9">
    <source>
        <dbReference type="HAMAP-Rule" id="MF_00016"/>
    </source>
</evidence>
<dbReference type="PANTHER" id="PTHR42848">
    <property type="match status" value="1"/>
</dbReference>
<keyword evidence="8 9" id="KW-0234">DNA repair</keyword>
<comment type="function">
    <text evidence="9">The RuvA-RuvB-RuvC complex processes Holliday junction (HJ) DNA during genetic recombination and DNA repair, while the RuvA-RuvB complex plays an important role in the rescue of blocked DNA replication forks via replication fork reversal (RFR). RuvA specifically binds to HJ cruciform DNA, conferring on it an open structure. The RuvB hexamer acts as an ATP-dependent pump, pulling dsDNA into and through the RuvAB complex. RuvB forms 2 homohexamers on either side of HJ DNA bound by 1 or 2 RuvA tetramers; 4 subunits per hexamer contact DNA at a time. Coordinated motions by a converter formed by DNA-disengaged RuvB subunits stimulates ATP hydrolysis and nucleotide exchange. Immobilization of the converter enables RuvB to convert the ATP-contained energy into a lever motion, pulling 2 nucleotides of DNA out of the RuvA tetramer per ATP hydrolyzed, thus driving DNA branch migration. The RuvB motors rotate together with the DNA substrate, which together with the progressing nucleotide cycle form the mechanistic basis for DNA recombination by continuous HJ branch migration. Branch migration allows RuvC to scan DNA until it finds its consensus sequence, where it cleaves and resolves cruciform DNA.</text>
</comment>
<accession>A0A6M8HP23</accession>
<feature type="binding site" evidence="9">
    <location>
        <position position="70"/>
    </location>
    <ligand>
        <name>Mg(2+)</name>
        <dbReference type="ChEBI" id="CHEBI:18420"/>
    </ligand>
</feature>
<feature type="binding site" evidence="9">
    <location>
        <position position="66"/>
    </location>
    <ligand>
        <name>ATP</name>
        <dbReference type="ChEBI" id="CHEBI:30616"/>
    </ligand>
</feature>
<comment type="domain">
    <text evidence="9">Has 3 domains, the large (RuvB-L) and small ATPase (RuvB-S) domains and the C-terminal head (RuvB-H) domain. The head domain binds DNA, while the ATPase domains jointly bind ATP, ADP or are empty depending on the state of the subunit in the translocation cycle. During a single DNA translocation step the structure of each domain remains the same, but their relative positions change.</text>
</comment>
<dbReference type="InterPro" id="IPR003593">
    <property type="entry name" value="AAA+_ATPase"/>
</dbReference>
<keyword evidence="12" id="KW-0347">Helicase</keyword>
<dbReference type="SMART" id="SM00382">
    <property type="entry name" value="AAA"/>
    <property type="match status" value="1"/>
</dbReference>
<dbReference type="InterPro" id="IPR027417">
    <property type="entry name" value="P-loop_NTPase"/>
</dbReference>
<feature type="domain" description="AAA+ ATPase" evidence="11">
    <location>
        <begin position="55"/>
        <end position="182"/>
    </location>
</feature>
<evidence type="ECO:0000256" key="4">
    <source>
        <dbReference type="ARBA" id="ARBA00022801"/>
    </source>
</evidence>
<feature type="compositionally biased region" description="Basic and acidic residues" evidence="10">
    <location>
        <begin position="1"/>
        <end position="17"/>
    </location>
</feature>
<keyword evidence="2 9" id="KW-0547">Nucleotide-binding</keyword>
<keyword evidence="7 9" id="KW-0233">DNA recombination</keyword>
<dbReference type="HAMAP" id="MF_00016">
    <property type="entry name" value="DNA_HJ_migration_RuvB"/>
    <property type="match status" value="1"/>
</dbReference>
<dbReference type="Pfam" id="PF05496">
    <property type="entry name" value="RuvB_N"/>
    <property type="match status" value="1"/>
</dbReference>
<feature type="binding site" evidence="9">
    <location>
        <position position="222"/>
    </location>
    <ligand>
        <name>ATP</name>
        <dbReference type="ChEBI" id="CHEBI:30616"/>
    </ligand>
</feature>
<gene>
    <name evidence="9 12" type="primary">ruvB</name>
    <name evidence="12" type="ORF">HN018_08240</name>
</gene>